<proteinExistence type="predicted"/>
<gene>
    <name evidence="2" type="ORF">F4554_001614</name>
</gene>
<protein>
    <submittedName>
        <fullName evidence="2">Uncharacterized protein</fullName>
    </submittedName>
</protein>
<keyword evidence="1" id="KW-1133">Transmembrane helix</keyword>
<evidence type="ECO:0000313" key="3">
    <source>
        <dbReference type="Proteomes" id="UP000579605"/>
    </source>
</evidence>
<dbReference type="AlphaFoldDB" id="A0A852ZKR8"/>
<reference evidence="2 3" key="1">
    <citation type="submission" date="2020-07" db="EMBL/GenBank/DDBJ databases">
        <title>Sequencing the genomes of 1000 actinobacteria strains.</title>
        <authorList>
            <person name="Klenk H.-P."/>
        </authorList>
    </citation>
    <scope>NUCLEOTIDE SEQUENCE [LARGE SCALE GENOMIC DNA]</scope>
    <source>
        <strain evidence="2 3">DSM 18448</strain>
    </source>
</reference>
<dbReference type="RefSeq" id="WP_179786788.1">
    <property type="nucleotide sequence ID" value="NZ_BAAARR010000003.1"/>
</dbReference>
<keyword evidence="1" id="KW-0472">Membrane</keyword>
<dbReference type="EMBL" id="JACBZH010000001">
    <property type="protein sequence ID" value="NYH88976.1"/>
    <property type="molecule type" value="Genomic_DNA"/>
</dbReference>
<feature type="transmembrane region" description="Helical" evidence="1">
    <location>
        <begin position="22"/>
        <end position="42"/>
    </location>
</feature>
<organism evidence="2 3">
    <name type="scientific">Actinopolymorpha rutila</name>
    <dbReference type="NCBI Taxonomy" id="446787"/>
    <lineage>
        <taxon>Bacteria</taxon>
        <taxon>Bacillati</taxon>
        <taxon>Actinomycetota</taxon>
        <taxon>Actinomycetes</taxon>
        <taxon>Propionibacteriales</taxon>
        <taxon>Actinopolymorphaceae</taxon>
        <taxon>Actinopolymorpha</taxon>
    </lineage>
</organism>
<comment type="caution">
    <text evidence="2">The sequence shown here is derived from an EMBL/GenBank/DDBJ whole genome shotgun (WGS) entry which is preliminary data.</text>
</comment>
<evidence type="ECO:0000313" key="2">
    <source>
        <dbReference type="EMBL" id="NYH88976.1"/>
    </source>
</evidence>
<keyword evidence="3" id="KW-1185">Reference proteome</keyword>
<evidence type="ECO:0000256" key="1">
    <source>
        <dbReference type="SAM" id="Phobius"/>
    </source>
</evidence>
<keyword evidence="1" id="KW-0812">Transmembrane</keyword>
<accession>A0A852ZKR8</accession>
<name>A0A852ZKR8_9ACTN</name>
<sequence length="209" mass="22773">MATATEVSASASTTGRRRWRRVWPFVAVLLAAAAMAAGWFAYSLSYAPLHIDTYAGTKSRSVTLESDDWGASRLVLHGHRGQRGQVAYLLRNDGRHTVRLSGLAPYDGDQLRAAGWTPFLTANRVGGGLPSDLRNFPVTIPPGKAIHLWITAVRPKCGPGTTTTVWSVRLRWSALGVEHRDDIPLGLVDDRSGTYEQTVIPIQLCGPRS</sequence>
<dbReference type="Proteomes" id="UP000579605">
    <property type="component" value="Unassembled WGS sequence"/>
</dbReference>